<keyword evidence="1" id="KW-0808">Transferase</keyword>
<protein>
    <submittedName>
        <fullName evidence="1">Glycosyl transferase</fullName>
    </submittedName>
</protein>
<dbReference type="EMBL" id="MRDE01000006">
    <property type="protein sequence ID" value="OMH29321.1"/>
    <property type="molecule type" value="Genomic_DNA"/>
</dbReference>
<dbReference type="GO" id="GO:0016740">
    <property type="term" value="F:transferase activity"/>
    <property type="evidence" value="ECO:0007669"/>
    <property type="project" value="UniProtKB-KW"/>
</dbReference>
<dbReference type="Pfam" id="PF13692">
    <property type="entry name" value="Glyco_trans_1_4"/>
    <property type="match status" value="1"/>
</dbReference>
<dbReference type="RefSeq" id="WP_076700834.1">
    <property type="nucleotide sequence ID" value="NZ_MRDE01000006.1"/>
</dbReference>
<dbReference type="STRING" id="554083.BKD30_01135"/>
<evidence type="ECO:0000313" key="1">
    <source>
        <dbReference type="EMBL" id="OMH29321.1"/>
    </source>
</evidence>
<reference evidence="1 2" key="1">
    <citation type="submission" date="2016-12" db="EMBL/GenBank/DDBJ databases">
        <title>Draft genome of Tersicoccus phoenicis 1P05MA.</title>
        <authorList>
            <person name="Nakajima Y."/>
            <person name="Yoshizawa S."/>
            <person name="Nakamura K."/>
            <person name="Ogura Y."/>
            <person name="Hayashi T."/>
            <person name="Kogure K."/>
        </authorList>
    </citation>
    <scope>NUCLEOTIDE SEQUENCE [LARGE SCALE GENOMIC DNA]</scope>
    <source>
        <strain evidence="1 2">1p05MA</strain>
    </source>
</reference>
<name>A0A1R1LP49_9MICC</name>
<dbReference type="Proteomes" id="UP000187085">
    <property type="component" value="Unassembled WGS sequence"/>
</dbReference>
<comment type="caution">
    <text evidence="1">The sequence shown here is derived from an EMBL/GenBank/DDBJ whole genome shotgun (WGS) entry which is preliminary data.</text>
</comment>
<organism evidence="1 2">
    <name type="scientific">Tersicoccus phoenicis</name>
    <dbReference type="NCBI Taxonomy" id="554083"/>
    <lineage>
        <taxon>Bacteria</taxon>
        <taxon>Bacillati</taxon>
        <taxon>Actinomycetota</taxon>
        <taxon>Actinomycetes</taxon>
        <taxon>Micrococcales</taxon>
        <taxon>Micrococcaceae</taxon>
        <taxon>Tersicoccus</taxon>
    </lineage>
</organism>
<sequence>MRILIWHVHGSWTTAFVAGRHAYLLPVLPDRGRDGLGRARTWDWPASAVEMSPEELAGTEIDLVVLQRPAELDLAERWTGRRPGRGLPAVYVEHDAPRGHAATSRHPLADQSAIPIVHVTHFNRVMWDSGTAPTAVVEHGVIDPGHRYTGDIASLAVVVNEPVRRGRVAGTDIVAGFAADLPVDVYGMGVGALAAHAPGRNWRLHEDYPQQRLHAALGAHRAYLHPYRWTSLGLALIEAMTLGLPVLGLSTTEGPRAVPPAAGLLSNDLPALADRARRWLTDPDEARTAGVAARGHALAHYGIDRFLTDWDDLLEKVSR</sequence>
<gene>
    <name evidence="1" type="ORF">BKD30_01135</name>
</gene>
<evidence type="ECO:0000313" key="2">
    <source>
        <dbReference type="Proteomes" id="UP000187085"/>
    </source>
</evidence>
<dbReference type="OrthoDB" id="9794513at2"/>
<dbReference type="SUPFAM" id="SSF53756">
    <property type="entry name" value="UDP-Glycosyltransferase/glycogen phosphorylase"/>
    <property type="match status" value="1"/>
</dbReference>
<dbReference type="AlphaFoldDB" id="A0A1R1LP49"/>
<accession>A0A1R1LP49</accession>
<keyword evidence="2" id="KW-1185">Reference proteome</keyword>
<dbReference type="Gene3D" id="3.40.50.2000">
    <property type="entry name" value="Glycogen Phosphorylase B"/>
    <property type="match status" value="1"/>
</dbReference>
<proteinExistence type="predicted"/>